<keyword evidence="4" id="KW-0808">Transferase</keyword>
<organism evidence="6 7">
    <name type="scientific">Leucobacter iarius</name>
    <dbReference type="NCBI Taxonomy" id="333963"/>
    <lineage>
        <taxon>Bacteria</taxon>
        <taxon>Bacillati</taxon>
        <taxon>Actinomycetota</taxon>
        <taxon>Actinomycetes</taxon>
        <taxon>Micrococcales</taxon>
        <taxon>Microbacteriaceae</taxon>
        <taxon>Leucobacter</taxon>
    </lineage>
</organism>
<dbReference type="InterPro" id="IPR029044">
    <property type="entry name" value="Nucleotide-diphossugar_trans"/>
</dbReference>
<dbReference type="RefSeq" id="WP_344033509.1">
    <property type="nucleotide sequence ID" value="NZ_BAAAOB010000005.1"/>
</dbReference>
<proteinExistence type="inferred from homology"/>
<evidence type="ECO:0000256" key="1">
    <source>
        <dbReference type="ARBA" id="ARBA00004776"/>
    </source>
</evidence>
<dbReference type="Proteomes" id="UP001500851">
    <property type="component" value="Unassembled WGS sequence"/>
</dbReference>
<dbReference type="SUPFAM" id="SSF53448">
    <property type="entry name" value="Nucleotide-diphospho-sugar transferases"/>
    <property type="match status" value="1"/>
</dbReference>
<dbReference type="PANTHER" id="PTHR43179">
    <property type="entry name" value="RHAMNOSYLTRANSFERASE WBBL"/>
    <property type="match status" value="1"/>
</dbReference>
<feature type="domain" description="Glycosyltransferase 2-like" evidence="5">
    <location>
        <begin position="50"/>
        <end position="114"/>
    </location>
</feature>
<evidence type="ECO:0000256" key="3">
    <source>
        <dbReference type="ARBA" id="ARBA00022676"/>
    </source>
</evidence>
<comment type="pathway">
    <text evidence="1">Cell wall biogenesis; cell wall polysaccharide biosynthesis.</text>
</comment>
<gene>
    <name evidence="6" type="ORF">GCM10009768_30750</name>
</gene>
<evidence type="ECO:0000313" key="7">
    <source>
        <dbReference type="Proteomes" id="UP001500851"/>
    </source>
</evidence>
<dbReference type="Gene3D" id="3.90.550.10">
    <property type="entry name" value="Spore Coat Polysaccharide Biosynthesis Protein SpsA, Chain A"/>
    <property type="match status" value="1"/>
</dbReference>
<comment type="caution">
    <text evidence="6">The sequence shown here is derived from an EMBL/GenBank/DDBJ whole genome shotgun (WGS) entry which is preliminary data.</text>
</comment>
<name>A0ABP4Y053_9MICO</name>
<evidence type="ECO:0000256" key="4">
    <source>
        <dbReference type="ARBA" id="ARBA00022679"/>
    </source>
</evidence>
<protein>
    <recommendedName>
        <fullName evidence="5">Glycosyltransferase 2-like domain-containing protein</fullName>
    </recommendedName>
</protein>
<keyword evidence="3" id="KW-0328">Glycosyltransferase</keyword>
<keyword evidence="7" id="KW-1185">Reference proteome</keyword>
<sequence length="285" mass="31391">MSPRVAVSVVIPLGPDLSDLSDQLAALVPQRPARGGEIILSCNAFNPEALRPWLAQVREGGWSAKAVDARARRGPSPARNIGWRAAESDLILFCDSDDVVGADWVDRMIEGLRGSALVGGVLELDRLNPELGPFPRQDPPRLATKFGHLPFAPSCALGAHRALLERLDGFDEELRCGEDIDLCWRAAYLGYPIILAPDAVLHYRLRRTARETFHQAVAYGKEDRELLARHRDRGARVPSGWPLREGLAAAVNAIRGLADRRARFQAARQLGTIVGWLQGRRTPLR</sequence>
<dbReference type="Pfam" id="PF00535">
    <property type="entry name" value="Glycos_transf_2"/>
    <property type="match status" value="1"/>
</dbReference>
<evidence type="ECO:0000256" key="2">
    <source>
        <dbReference type="ARBA" id="ARBA00006739"/>
    </source>
</evidence>
<reference evidence="7" key="1">
    <citation type="journal article" date="2019" name="Int. J. Syst. Evol. Microbiol.">
        <title>The Global Catalogue of Microorganisms (GCM) 10K type strain sequencing project: providing services to taxonomists for standard genome sequencing and annotation.</title>
        <authorList>
            <consortium name="The Broad Institute Genomics Platform"/>
            <consortium name="The Broad Institute Genome Sequencing Center for Infectious Disease"/>
            <person name="Wu L."/>
            <person name="Ma J."/>
        </authorList>
    </citation>
    <scope>NUCLEOTIDE SEQUENCE [LARGE SCALE GENOMIC DNA]</scope>
    <source>
        <strain evidence="7">JCM 14736</strain>
    </source>
</reference>
<comment type="similarity">
    <text evidence="2">Belongs to the glycosyltransferase 2 family.</text>
</comment>
<evidence type="ECO:0000313" key="6">
    <source>
        <dbReference type="EMBL" id="GAA1799595.1"/>
    </source>
</evidence>
<dbReference type="InterPro" id="IPR001173">
    <property type="entry name" value="Glyco_trans_2-like"/>
</dbReference>
<dbReference type="EMBL" id="BAAAOB010000005">
    <property type="protein sequence ID" value="GAA1799595.1"/>
    <property type="molecule type" value="Genomic_DNA"/>
</dbReference>
<evidence type="ECO:0000259" key="5">
    <source>
        <dbReference type="Pfam" id="PF00535"/>
    </source>
</evidence>
<accession>A0ABP4Y053</accession>
<dbReference type="PANTHER" id="PTHR43179:SF12">
    <property type="entry name" value="GALACTOFURANOSYLTRANSFERASE GLFT2"/>
    <property type="match status" value="1"/>
</dbReference>